<dbReference type="AlphaFoldDB" id="A0A5M4B0K6"/>
<sequence>MPNGAPGNINPKSESILKGITISVIINQRRKGRTEINGMMTGLKKTIMIGIAFAIEITHITHPVMSAMIATAAGIRTNTGITSAGTESIRFT</sequence>
<protein>
    <submittedName>
        <fullName evidence="1">Uncharacterized protein</fullName>
    </submittedName>
</protein>
<evidence type="ECO:0000313" key="2">
    <source>
        <dbReference type="Proteomes" id="UP000391834"/>
    </source>
</evidence>
<gene>
    <name evidence="1" type="ORF">PbJCM13498_23810</name>
</gene>
<accession>A0A5M4B0K6</accession>
<dbReference type="EMBL" id="BLAX01000001">
    <property type="protein sequence ID" value="GET33518.1"/>
    <property type="molecule type" value="Genomic_DNA"/>
</dbReference>
<comment type="caution">
    <text evidence="1">The sequence shown here is derived from an EMBL/GenBank/DDBJ whole genome shotgun (WGS) entry which is preliminary data.</text>
</comment>
<keyword evidence="2" id="KW-1185">Reference proteome</keyword>
<dbReference type="Proteomes" id="UP000391834">
    <property type="component" value="Unassembled WGS sequence"/>
</dbReference>
<evidence type="ECO:0000313" key="1">
    <source>
        <dbReference type="EMBL" id="GET33518.1"/>
    </source>
</evidence>
<reference evidence="1 2" key="1">
    <citation type="submission" date="2019-10" db="EMBL/GenBank/DDBJ databases">
        <title>Prolixibacter strains distinguished by the presence of nitrate reductase genes were adept at nitrate-dependent anaerobic corrosion of metallic iron and carbon steel.</title>
        <authorList>
            <person name="Iino T."/>
            <person name="Shono N."/>
            <person name="Ito K."/>
            <person name="Nakamura R."/>
            <person name="Sueoka K."/>
            <person name="Harayama S."/>
            <person name="Ohkuma M."/>
        </authorList>
    </citation>
    <scope>NUCLEOTIDE SEQUENCE [LARGE SCALE GENOMIC DNA]</scope>
    <source>
        <strain evidence="1 2">JCM 13498</strain>
    </source>
</reference>
<name>A0A5M4B0K6_9BACT</name>
<proteinExistence type="predicted"/>
<organism evidence="1 2">
    <name type="scientific">Prolixibacter bellariivorans</name>
    <dbReference type="NCBI Taxonomy" id="314319"/>
    <lineage>
        <taxon>Bacteria</taxon>
        <taxon>Pseudomonadati</taxon>
        <taxon>Bacteroidota</taxon>
        <taxon>Bacteroidia</taxon>
        <taxon>Marinilabiliales</taxon>
        <taxon>Prolixibacteraceae</taxon>
        <taxon>Prolixibacter</taxon>
    </lineage>
</organism>